<feature type="compositionally biased region" description="Acidic residues" evidence="1">
    <location>
        <begin position="242"/>
        <end position="257"/>
    </location>
</feature>
<feature type="region of interest" description="Disordered" evidence="1">
    <location>
        <begin position="75"/>
        <end position="122"/>
    </location>
</feature>
<reference evidence="2" key="1">
    <citation type="submission" date="2020-05" db="EMBL/GenBank/DDBJ databases">
        <title>Mycena genomes resolve the evolution of fungal bioluminescence.</title>
        <authorList>
            <person name="Tsai I.J."/>
        </authorList>
    </citation>
    <scope>NUCLEOTIDE SEQUENCE</scope>
    <source>
        <strain evidence="2">110903Hualien_Pintung</strain>
    </source>
</reference>
<keyword evidence="3" id="KW-1185">Reference proteome</keyword>
<proteinExistence type="predicted"/>
<comment type="caution">
    <text evidence="2">The sequence shown here is derived from an EMBL/GenBank/DDBJ whole genome shotgun (WGS) entry which is preliminary data.</text>
</comment>
<evidence type="ECO:0000256" key="1">
    <source>
        <dbReference type="SAM" id="MobiDB-lite"/>
    </source>
</evidence>
<dbReference type="AlphaFoldDB" id="A0A8H6TH57"/>
<accession>A0A8H6TH57</accession>
<feature type="compositionally biased region" description="Low complexity" evidence="1">
    <location>
        <begin position="83"/>
        <end position="94"/>
    </location>
</feature>
<evidence type="ECO:0000313" key="3">
    <source>
        <dbReference type="Proteomes" id="UP000613580"/>
    </source>
</evidence>
<feature type="region of interest" description="Disordered" evidence="1">
    <location>
        <begin position="171"/>
        <end position="269"/>
    </location>
</feature>
<feature type="region of interest" description="Disordered" evidence="1">
    <location>
        <begin position="1"/>
        <end position="24"/>
    </location>
</feature>
<dbReference type="EMBL" id="JACAZE010000005">
    <property type="protein sequence ID" value="KAF7316632.1"/>
    <property type="molecule type" value="Genomic_DNA"/>
</dbReference>
<dbReference type="Proteomes" id="UP000613580">
    <property type="component" value="Unassembled WGS sequence"/>
</dbReference>
<gene>
    <name evidence="2" type="ORF">HMN09_00395800</name>
</gene>
<evidence type="ECO:0000313" key="2">
    <source>
        <dbReference type="EMBL" id="KAF7316632.1"/>
    </source>
</evidence>
<feature type="region of interest" description="Disordered" evidence="1">
    <location>
        <begin position="312"/>
        <end position="331"/>
    </location>
</feature>
<feature type="compositionally biased region" description="Pro residues" evidence="1">
    <location>
        <begin position="95"/>
        <end position="112"/>
    </location>
</feature>
<protein>
    <submittedName>
        <fullName evidence="2">Uncharacterized protein</fullName>
    </submittedName>
</protein>
<dbReference type="OrthoDB" id="2757916at2759"/>
<sequence>MATTLMRRPMPVEQPPSRAAQRRQRLLEMENEQRLEELEGLKMTEEQRLILFHSFRSVKFEWSDLDGMRYVRRRYNSPPVQPPSRARSPATAPSSPRPPPLQLHPPSPPPRPQSAEALQTVTNRQTSPPALAPISVPFPCGGVESAPVSPTPTITPRDAAWGTLDCYSAAEPTAKPVRTVKSTIRASRRTSNSSSSKSRSPMKGLFPSPATPACATMTLTVPVPSSTPAPIVVPQLLGGVQSDDDEDAWVDEDDDGEGNITLRGENDDEDEDLLATPVAPRSWQLEDPLGGIVSYQPVKTPVSAVYSAILPPTPTPATAEAEFHVGGKRKR</sequence>
<feature type="compositionally biased region" description="Polar residues" evidence="1">
    <location>
        <begin position="217"/>
        <end position="228"/>
    </location>
</feature>
<name>A0A8H6TH57_MYCCL</name>
<organism evidence="2 3">
    <name type="scientific">Mycena chlorophos</name>
    <name type="common">Agaric fungus</name>
    <name type="synonym">Agaricus chlorophos</name>
    <dbReference type="NCBI Taxonomy" id="658473"/>
    <lineage>
        <taxon>Eukaryota</taxon>
        <taxon>Fungi</taxon>
        <taxon>Dikarya</taxon>
        <taxon>Basidiomycota</taxon>
        <taxon>Agaricomycotina</taxon>
        <taxon>Agaricomycetes</taxon>
        <taxon>Agaricomycetidae</taxon>
        <taxon>Agaricales</taxon>
        <taxon>Marasmiineae</taxon>
        <taxon>Mycenaceae</taxon>
        <taxon>Mycena</taxon>
    </lineage>
</organism>
<feature type="compositionally biased region" description="Low complexity" evidence="1">
    <location>
        <begin position="182"/>
        <end position="199"/>
    </location>
</feature>